<protein>
    <submittedName>
        <fullName evidence="2">Uncharacterized protein</fullName>
    </submittedName>
</protein>
<proteinExistence type="predicted"/>
<dbReference type="EMBL" id="JAJOMB010000030">
    <property type="protein sequence ID" value="MCD5316512.1"/>
    <property type="molecule type" value="Genomic_DNA"/>
</dbReference>
<dbReference type="Proteomes" id="UP001138997">
    <property type="component" value="Unassembled WGS sequence"/>
</dbReference>
<comment type="caution">
    <text evidence="2">The sequence shown here is derived from an EMBL/GenBank/DDBJ whole genome shotgun (WGS) entry which is preliminary data.</text>
</comment>
<keyword evidence="1" id="KW-1133">Transmembrane helix</keyword>
<keyword evidence="3" id="KW-1185">Reference proteome</keyword>
<keyword evidence="1" id="KW-0472">Membrane</keyword>
<reference evidence="2" key="1">
    <citation type="submission" date="2021-11" db="EMBL/GenBank/DDBJ databases">
        <title>Streptomyces corallinus and Kineosporia corallina sp. nov., two new coral-derived marine actinobacteria.</title>
        <authorList>
            <person name="Buangrab K."/>
            <person name="Sutthacheep M."/>
            <person name="Yeemin T."/>
            <person name="Harunari E."/>
            <person name="Igarashi Y."/>
            <person name="Sripreechasak P."/>
            <person name="Kanchanasin P."/>
            <person name="Tanasupawat S."/>
            <person name="Phongsopitanun W."/>
        </authorList>
    </citation>
    <scope>NUCLEOTIDE SEQUENCE</scope>
    <source>
        <strain evidence="2">JCM 31032</strain>
    </source>
</reference>
<evidence type="ECO:0000256" key="1">
    <source>
        <dbReference type="SAM" id="Phobius"/>
    </source>
</evidence>
<evidence type="ECO:0000313" key="2">
    <source>
        <dbReference type="EMBL" id="MCD5316512.1"/>
    </source>
</evidence>
<gene>
    <name evidence="2" type="ORF">LR394_37010</name>
</gene>
<keyword evidence="1" id="KW-0812">Transmembrane</keyword>
<dbReference type="AlphaFoldDB" id="A0A9X1SXR7"/>
<dbReference type="RefSeq" id="WP_231449362.1">
    <property type="nucleotide sequence ID" value="NZ_JAJOMB010000030.1"/>
</dbReference>
<name>A0A9X1SXR7_9ACTN</name>
<sequence length="138" mass="15025">MPLRPPPGWRPLVDAHTEQHRRRVVLGVTSVIALLGITLATLTFSAGMLAWISTPDGYSFWDTCWVNDGSEEADGEPIVSVSCSEPHDYVSGEEVDDPDDCPADSEGYVDEGYAIYCLELPHESAGQKQDDGLQGMRG</sequence>
<organism evidence="2 3">
    <name type="scientific">Kineosporia babensis</name>
    <dbReference type="NCBI Taxonomy" id="499548"/>
    <lineage>
        <taxon>Bacteria</taxon>
        <taxon>Bacillati</taxon>
        <taxon>Actinomycetota</taxon>
        <taxon>Actinomycetes</taxon>
        <taxon>Kineosporiales</taxon>
        <taxon>Kineosporiaceae</taxon>
        <taxon>Kineosporia</taxon>
    </lineage>
</organism>
<evidence type="ECO:0000313" key="3">
    <source>
        <dbReference type="Proteomes" id="UP001138997"/>
    </source>
</evidence>
<accession>A0A9X1SXR7</accession>
<feature type="transmembrane region" description="Helical" evidence="1">
    <location>
        <begin position="24"/>
        <end position="52"/>
    </location>
</feature>